<protein>
    <submittedName>
        <fullName evidence="1">Uncharacterized protein</fullName>
    </submittedName>
</protein>
<gene>
    <name evidence="1" type="ORF">JIV24_19350</name>
</gene>
<evidence type="ECO:0000313" key="1">
    <source>
        <dbReference type="EMBL" id="MBK3519512.1"/>
    </source>
</evidence>
<dbReference type="InterPro" id="IPR017850">
    <property type="entry name" value="Alkaline_phosphatase_core_sf"/>
</dbReference>
<name>A0ABS1HPB7_9BACT</name>
<proteinExistence type="predicted"/>
<dbReference type="SUPFAM" id="SSF53649">
    <property type="entry name" value="Alkaline phosphatase-like"/>
    <property type="match status" value="1"/>
</dbReference>
<keyword evidence="2" id="KW-1185">Reference proteome</keyword>
<accession>A0ABS1HPB7</accession>
<sequence>MSCFFYIGNAETFTLDVANVHIPKVMTGKSLLPLLKNKSLDEPNRYCIITGRERHVESARDGNLPYPQRAIRTKEFLYIINFKPDRWPMGNPEKPNVSIKEVE</sequence>
<dbReference type="EMBL" id="JAENRR010000073">
    <property type="protein sequence ID" value="MBK3519512.1"/>
    <property type="molecule type" value="Genomic_DNA"/>
</dbReference>
<dbReference type="Proteomes" id="UP000605676">
    <property type="component" value="Unassembled WGS sequence"/>
</dbReference>
<dbReference type="RefSeq" id="WP_200466731.1">
    <property type="nucleotide sequence ID" value="NZ_JAENRR010000073.1"/>
</dbReference>
<organism evidence="1 2">
    <name type="scientific">Carboxylicivirga marina</name>
    <dbReference type="NCBI Taxonomy" id="2800988"/>
    <lineage>
        <taxon>Bacteria</taxon>
        <taxon>Pseudomonadati</taxon>
        <taxon>Bacteroidota</taxon>
        <taxon>Bacteroidia</taxon>
        <taxon>Marinilabiliales</taxon>
        <taxon>Marinilabiliaceae</taxon>
        <taxon>Carboxylicivirga</taxon>
    </lineage>
</organism>
<comment type="caution">
    <text evidence="1">The sequence shown here is derived from an EMBL/GenBank/DDBJ whole genome shotgun (WGS) entry which is preliminary data.</text>
</comment>
<dbReference type="Gene3D" id="3.40.720.10">
    <property type="entry name" value="Alkaline Phosphatase, subunit A"/>
    <property type="match status" value="1"/>
</dbReference>
<reference evidence="1 2" key="1">
    <citation type="submission" date="2021-01" db="EMBL/GenBank/DDBJ databases">
        <title>Carboxyliciviraga sp.nov., isolated from coastal sediments.</title>
        <authorList>
            <person name="Lu D."/>
            <person name="Zhang T."/>
        </authorList>
    </citation>
    <scope>NUCLEOTIDE SEQUENCE [LARGE SCALE GENOMIC DNA]</scope>
    <source>
        <strain evidence="1 2">N1Y132</strain>
    </source>
</reference>
<evidence type="ECO:0000313" key="2">
    <source>
        <dbReference type="Proteomes" id="UP000605676"/>
    </source>
</evidence>